<proteinExistence type="predicted"/>
<organism evidence="2 3">
    <name type="scientific">Platanthera guangdongensis</name>
    <dbReference type="NCBI Taxonomy" id="2320717"/>
    <lineage>
        <taxon>Eukaryota</taxon>
        <taxon>Viridiplantae</taxon>
        <taxon>Streptophyta</taxon>
        <taxon>Embryophyta</taxon>
        <taxon>Tracheophyta</taxon>
        <taxon>Spermatophyta</taxon>
        <taxon>Magnoliopsida</taxon>
        <taxon>Liliopsida</taxon>
        <taxon>Asparagales</taxon>
        <taxon>Orchidaceae</taxon>
        <taxon>Orchidoideae</taxon>
        <taxon>Orchideae</taxon>
        <taxon>Orchidinae</taxon>
        <taxon>Platanthera</taxon>
    </lineage>
</organism>
<reference evidence="2 3" key="1">
    <citation type="journal article" date="2022" name="Nat. Plants">
        <title>Genomes of leafy and leafless Platanthera orchids illuminate the evolution of mycoheterotrophy.</title>
        <authorList>
            <person name="Li M.H."/>
            <person name="Liu K.W."/>
            <person name="Li Z."/>
            <person name="Lu H.C."/>
            <person name="Ye Q.L."/>
            <person name="Zhang D."/>
            <person name="Wang J.Y."/>
            <person name="Li Y.F."/>
            <person name="Zhong Z.M."/>
            <person name="Liu X."/>
            <person name="Yu X."/>
            <person name="Liu D.K."/>
            <person name="Tu X.D."/>
            <person name="Liu B."/>
            <person name="Hao Y."/>
            <person name="Liao X.Y."/>
            <person name="Jiang Y.T."/>
            <person name="Sun W.H."/>
            <person name="Chen J."/>
            <person name="Chen Y.Q."/>
            <person name="Ai Y."/>
            <person name="Zhai J.W."/>
            <person name="Wu S.S."/>
            <person name="Zhou Z."/>
            <person name="Hsiao Y.Y."/>
            <person name="Wu W.L."/>
            <person name="Chen Y.Y."/>
            <person name="Lin Y.F."/>
            <person name="Hsu J.L."/>
            <person name="Li C.Y."/>
            <person name="Wang Z.W."/>
            <person name="Zhao X."/>
            <person name="Zhong W.Y."/>
            <person name="Ma X.K."/>
            <person name="Ma L."/>
            <person name="Huang J."/>
            <person name="Chen G.Z."/>
            <person name="Huang M.Z."/>
            <person name="Huang L."/>
            <person name="Peng D.H."/>
            <person name="Luo Y.B."/>
            <person name="Zou S.Q."/>
            <person name="Chen S.P."/>
            <person name="Lan S."/>
            <person name="Tsai W.C."/>
            <person name="Van de Peer Y."/>
            <person name="Liu Z.J."/>
        </authorList>
    </citation>
    <scope>NUCLEOTIDE SEQUENCE [LARGE SCALE GENOMIC DNA]</scope>
    <source>
        <strain evidence="2">Lor288</strain>
    </source>
</reference>
<evidence type="ECO:0000313" key="2">
    <source>
        <dbReference type="EMBL" id="KAK8939678.1"/>
    </source>
</evidence>
<keyword evidence="1" id="KW-0472">Membrane</keyword>
<dbReference type="EMBL" id="JBBWWR010000020">
    <property type="protein sequence ID" value="KAK8939678.1"/>
    <property type="molecule type" value="Genomic_DNA"/>
</dbReference>
<evidence type="ECO:0000256" key="1">
    <source>
        <dbReference type="SAM" id="Phobius"/>
    </source>
</evidence>
<sequence>MSLSSLLVDAPLAVTAATAILILAVAVIHSHTLLEFQARSPPSRSALALLPKSHGSCPSIAPRRMDHASSVYKSQLAEPLPSKASHPSTKPHAQLLFLLDRASPTATPLELNKLISRPSVARKFGSMETVNTNVFQAPSNYFKGEPKEINFLGSSTFKGDADSYHLQTDYVDEPKEMYFKDDNICTSLPFEFCCVPDEEGGLQPPNWNALCRNVIAVFAEFPDFLELYDGRRGD</sequence>
<keyword evidence="1" id="KW-1133">Transmembrane helix</keyword>
<comment type="caution">
    <text evidence="2">The sequence shown here is derived from an EMBL/GenBank/DDBJ whole genome shotgun (WGS) entry which is preliminary data.</text>
</comment>
<accession>A0ABR2LFE0</accession>
<dbReference type="Proteomes" id="UP001412067">
    <property type="component" value="Unassembled WGS sequence"/>
</dbReference>
<protein>
    <submittedName>
        <fullName evidence="2">Uncharacterized protein</fullName>
    </submittedName>
</protein>
<gene>
    <name evidence="2" type="ORF">KSP40_PGU005845</name>
</gene>
<evidence type="ECO:0000313" key="3">
    <source>
        <dbReference type="Proteomes" id="UP001412067"/>
    </source>
</evidence>
<keyword evidence="1" id="KW-0812">Transmembrane</keyword>
<name>A0ABR2LFE0_9ASPA</name>
<feature type="transmembrane region" description="Helical" evidence="1">
    <location>
        <begin position="12"/>
        <end position="34"/>
    </location>
</feature>
<keyword evidence="3" id="KW-1185">Reference proteome</keyword>